<gene>
    <name evidence="1" type="ORF">Ga0061064_1159</name>
</gene>
<keyword evidence="2" id="KW-1185">Reference proteome</keyword>
<organism evidence="1 2">
    <name type="scientific">Pseudidiomarina woesei</name>
    <dbReference type="NCBI Taxonomy" id="1381080"/>
    <lineage>
        <taxon>Bacteria</taxon>
        <taxon>Pseudomonadati</taxon>
        <taxon>Pseudomonadota</taxon>
        <taxon>Gammaproteobacteria</taxon>
        <taxon>Alteromonadales</taxon>
        <taxon>Idiomarinaceae</taxon>
        <taxon>Pseudidiomarina</taxon>
    </lineage>
</organism>
<dbReference type="OrthoDB" id="5177824at2"/>
<dbReference type="Gene3D" id="1.20.910.10">
    <property type="entry name" value="Heme oxygenase-like"/>
    <property type="match status" value="1"/>
</dbReference>
<accession>A0A0K6H3D2</accession>
<reference evidence="2" key="1">
    <citation type="submission" date="2015-08" db="EMBL/GenBank/DDBJ databases">
        <authorList>
            <person name="Varghese N."/>
        </authorList>
    </citation>
    <scope>NUCLEOTIDE SEQUENCE [LARGE SCALE GENOMIC DNA]</scope>
    <source>
        <strain evidence="2">DSM 27808</strain>
    </source>
</reference>
<sequence>MNFFQQLVHATQAEQQYLLSAPVIQKALQGNISLPLYQAFLQQAYHHVKHTTPLLMRAGSRISHDHEWLRKAIIEYINEEYGHEQWILNDIAATGASAEQAKRAEPHSSTAAMVSLVYGNIDNLHAASFFGMAHVLEGTSVQLASQAAGQIQSSLQLPKKAFSYLNSHGALDLEHVAFFEQLMNRIEDPTMQQAIILTAKQVYRLYGDMFRALPELAQAFALQPEVAHA</sequence>
<proteinExistence type="predicted"/>
<dbReference type="EMBL" id="CYHB01000002">
    <property type="protein sequence ID" value="CUA85234.1"/>
    <property type="molecule type" value="Genomic_DNA"/>
</dbReference>
<protein>
    <submittedName>
        <fullName evidence="1">TENA/THI-4/PQQC family</fullName>
    </submittedName>
</protein>
<dbReference type="RefSeq" id="WP_055438816.1">
    <property type="nucleotide sequence ID" value="NZ_CYHB01000002.1"/>
</dbReference>
<evidence type="ECO:0000313" key="1">
    <source>
        <dbReference type="EMBL" id="CUA85234.1"/>
    </source>
</evidence>
<name>A0A0K6H3D2_9GAMM</name>
<dbReference type="InterPro" id="IPR016084">
    <property type="entry name" value="Haem_Oase-like_multi-hlx"/>
</dbReference>
<dbReference type="SUPFAM" id="SSF48613">
    <property type="entry name" value="Heme oxygenase-like"/>
    <property type="match status" value="1"/>
</dbReference>
<evidence type="ECO:0000313" key="2">
    <source>
        <dbReference type="Proteomes" id="UP000182598"/>
    </source>
</evidence>
<dbReference type="Pfam" id="PF14518">
    <property type="entry name" value="Haem_oxygenas_2"/>
    <property type="match status" value="1"/>
</dbReference>
<dbReference type="Proteomes" id="UP000182598">
    <property type="component" value="Unassembled WGS sequence"/>
</dbReference>
<dbReference type="AlphaFoldDB" id="A0A0K6H3D2"/>